<evidence type="ECO:0000313" key="5">
    <source>
        <dbReference type="Proteomes" id="UP000009097"/>
    </source>
</evidence>
<dbReference type="KEGG" id="fox:FOXG_21055"/>
<dbReference type="KEGG" id="fox:FOXG_22653"/>
<evidence type="ECO:0000313" key="3">
    <source>
        <dbReference type="EMBL" id="KNB15390.1"/>
    </source>
</evidence>
<reference evidence="4" key="2">
    <citation type="journal article" date="2010" name="Nature">
        <title>Comparative genomics reveals mobile pathogenicity chromosomes in Fusarium.</title>
        <authorList>
            <person name="Ma L.J."/>
            <person name="van der Does H.C."/>
            <person name="Borkovich K.A."/>
            <person name="Coleman J.J."/>
            <person name="Daboussi M.J."/>
            <person name="Di Pietro A."/>
            <person name="Dufresne M."/>
            <person name="Freitag M."/>
            <person name="Grabherr M."/>
            <person name="Henrissat B."/>
            <person name="Houterman P.M."/>
            <person name="Kang S."/>
            <person name="Shim W.B."/>
            <person name="Woloshuk C."/>
            <person name="Xie X."/>
            <person name="Xu J.R."/>
            <person name="Antoniw J."/>
            <person name="Baker S.E."/>
            <person name="Bluhm B.H."/>
            <person name="Breakspear A."/>
            <person name="Brown D.W."/>
            <person name="Butchko R.A."/>
            <person name="Chapman S."/>
            <person name="Coulson R."/>
            <person name="Coutinho P.M."/>
            <person name="Danchin E.G."/>
            <person name="Diener A."/>
            <person name="Gale L.R."/>
            <person name="Gardiner D.M."/>
            <person name="Goff S."/>
            <person name="Hammond-Kosack K.E."/>
            <person name="Hilburn K."/>
            <person name="Hua-Van A."/>
            <person name="Jonkers W."/>
            <person name="Kazan K."/>
            <person name="Kodira C.D."/>
            <person name="Koehrsen M."/>
            <person name="Kumar L."/>
            <person name="Lee Y.H."/>
            <person name="Li L."/>
            <person name="Manners J.M."/>
            <person name="Miranda-Saavedra D."/>
            <person name="Mukherjee M."/>
            <person name="Park G."/>
            <person name="Park J."/>
            <person name="Park S.Y."/>
            <person name="Proctor R.H."/>
            <person name="Regev A."/>
            <person name="Ruiz-Roldan M.C."/>
            <person name="Sain D."/>
            <person name="Sakthikumar S."/>
            <person name="Sykes S."/>
            <person name="Schwartz D.C."/>
            <person name="Turgeon B.G."/>
            <person name="Wapinski I."/>
            <person name="Yoder O."/>
            <person name="Young S."/>
            <person name="Zeng Q."/>
            <person name="Zhou S."/>
            <person name="Galagan J."/>
            <person name="Cuomo C.A."/>
            <person name="Kistler H.C."/>
            <person name="Rep M."/>
        </authorList>
    </citation>
    <scope>NUCLEOTIDE SEQUENCE [LARGE SCALE GENOMIC DNA]</scope>
    <source>
        <strain evidence="4">4287</strain>
    </source>
</reference>
<dbReference type="GeneID" id="28961721"/>
<evidence type="ECO:0000313" key="1">
    <source>
        <dbReference type="EMBL" id="KNB14007.1"/>
    </source>
</evidence>
<dbReference type="AlphaFoldDB" id="A0A0J9W982"/>
<sequence length="160" mass="18616">MSIIWIGQEAPISFEEGEPAVDIKGKKNSTIITSDNKNHEHLRQSDSDVTGDAQKYKRLLSYRDQAYEHLVQQNQTHEKSIAYYCRMLFESIKEWSEFQLWPESVASESEGEEEDATAPSIENTNIQLWQNRSNRFMVPETDKVRLLGPEDEKYEPYVVV</sequence>
<protein>
    <submittedName>
        <fullName evidence="4">Uncharacterized protein</fullName>
    </submittedName>
</protein>
<evidence type="ECO:0000313" key="4">
    <source>
        <dbReference type="EMBL" id="KNB19854.1"/>
    </source>
</evidence>
<dbReference type="EMBL" id="DS231713">
    <property type="protein sequence ID" value="KNB14007.1"/>
    <property type="molecule type" value="Genomic_DNA"/>
</dbReference>
<dbReference type="OrthoDB" id="10284875at2759"/>
<dbReference type="KEGG" id="fox:FOXG_21015"/>
<dbReference type="EMBL" id="DS231736">
    <property type="protein sequence ID" value="KNB19854.1"/>
    <property type="molecule type" value="Genomic_DNA"/>
</dbReference>
<dbReference type="GeneID" id="28961761"/>
<dbReference type="RefSeq" id="XP_018257899.1">
    <property type="nucleotide sequence ID" value="XM_018403060.1"/>
</dbReference>
<dbReference type="RefSeq" id="XP_018252052.1">
    <property type="nucleotide sequence ID" value="XM_018401346.1"/>
</dbReference>
<dbReference type="RefSeq" id="XP_018253435.1">
    <property type="nucleotide sequence ID" value="XM_018401635.1"/>
</dbReference>
<dbReference type="VEuPathDB" id="FungiDB:FOXG_21055"/>
<accession>A0A0J9W982</accession>
<dbReference type="VEuPathDB" id="FungiDB:FOXG_21302"/>
<dbReference type="KEGG" id="fox:FOXG_21302"/>
<dbReference type="VEuPathDB" id="FungiDB:FOXG_22653"/>
<dbReference type="GeneID" id="28962008"/>
<reference evidence="4" key="1">
    <citation type="submission" date="2007-04" db="EMBL/GenBank/DDBJ databases">
        <authorList>
            <consortium name="The Broad Institute Genome Sequencing Platform"/>
            <person name="Birren B."/>
            <person name="Lander E."/>
            <person name="Galagan J."/>
            <person name="Nusbaum C."/>
            <person name="Devon K."/>
            <person name="Ma L.-J."/>
            <person name="Jaffe D."/>
            <person name="Butler J."/>
            <person name="Alvarez P."/>
            <person name="Gnerre S."/>
            <person name="Grabherr M."/>
            <person name="Kleber M."/>
            <person name="Mauceli E."/>
            <person name="Brockman W."/>
            <person name="MacCallum I.A."/>
            <person name="Young S."/>
            <person name="LaButti K."/>
            <person name="DeCaprio D."/>
            <person name="Crawford M."/>
            <person name="Koehrsen M."/>
            <person name="Engels R."/>
            <person name="Montgomery P."/>
            <person name="Pearson M."/>
            <person name="Howarth C."/>
            <person name="Larson L."/>
            <person name="White J."/>
            <person name="O'Leary S."/>
            <person name="Kodira C."/>
            <person name="Zeng Q."/>
            <person name="Yandava C."/>
            <person name="Alvarado L."/>
            <person name="Kistler C."/>
            <person name="Shim W.-B."/>
            <person name="Kang S."/>
            <person name="Woloshuk C."/>
        </authorList>
    </citation>
    <scope>NUCLEOTIDE SEQUENCE</scope>
    <source>
        <strain evidence="4">4287</strain>
    </source>
</reference>
<proteinExistence type="predicted"/>
<dbReference type="VEuPathDB" id="FungiDB:FOXG_21015"/>
<dbReference type="GeneID" id="28963359"/>
<dbReference type="RefSeq" id="XP_018252168.1">
    <property type="nucleotide sequence ID" value="XM_018401399.1"/>
</dbReference>
<gene>
    <name evidence="1" type="ORF">FOXG_21015</name>
    <name evidence="2" type="ORF">FOXG_21055</name>
    <name evidence="3" type="ORF">FOXG_21302</name>
    <name evidence="4" type="ORF">FOXG_22653</name>
</gene>
<dbReference type="EMBL" id="DS231713">
    <property type="protein sequence ID" value="KNB14123.1"/>
    <property type="molecule type" value="Genomic_DNA"/>
</dbReference>
<name>A0A0J9W982_FUSO4</name>
<organism evidence="4 5">
    <name type="scientific">Fusarium oxysporum f. sp. lycopersici (strain 4287 / CBS 123668 / FGSC 9935 / NRRL 34936)</name>
    <name type="common">Fusarium vascular wilt of tomato</name>
    <dbReference type="NCBI Taxonomy" id="426428"/>
    <lineage>
        <taxon>Eukaryota</taxon>
        <taxon>Fungi</taxon>
        <taxon>Dikarya</taxon>
        <taxon>Ascomycota</taxon>
        <taxon>Pezizomycotina</taxon>
        <taxon>Sordariomycetes</taxon>
        <taxon>Hypocreomycetidae</taxon>
        <taxon>Hypocreales</taxon>
        <taxon>Nectriaceae</taxon>
        <taxon>Fusarium</taxon>
        <taxon>Fusarium oxysporum species complex</taxon>
    </lineage>
</organism>
<dbReference type="Proteomes" id="UP000009097">
    <property type="component" value="Unassembled WGS sequence"/>
</dbReference>
<dbReference type="EMBL" id="DS231716">
    <property type="protein sequence ID" value="KNB15390.1"/>
    <property type="molecule type" value="Genomic_DNA"/>
</dbReference>
<evidence type="ECO:0000313" key="2">
    <source>
        <dbReference type="EMBL" id="KNB14123.1"/>
    </source>
</evidence>